<dbReference type="EMBL" id="CAJPEX010002080">
    <property type="protein sequence ID" value="CAG0920470.1"/>
    <property type="molecule type" value="Genomic_DNA"/>
</dbReference>
<keyword evidence="3 6" id="KW-1133">Transmembrane helix</keyword>
<evidence type="ECO:0000256" key="4">
    <source>
        <dbReference type="ARBA" id="ARBA00023136"/>
    </source>
</evidence>
<comment type="subcellular location">
    <subcellularLocation>
        <location evidence="1">Membrane</location>
        <topology evidence="1">Multi-pass membrane protein</topology>
    </subcellularLocation>
</comment>
<protein>
    <recommendedName>
        <fullName evidence="7">G-protein coupled receptors family 2 profile 2 domain-containing protein</fullName>
    </recommendedName>
</protein>
<dbReference type="PANTHER" id="PTHR46953:SF1">
    <property type="entry name" value="G-PROTEIN COUPLED RECEPTOR MTH-LIKE 1-RELATED"/>
    <property type="match status" value="1"/>
</dbReference>
<dbReference type="PANTHER" id="PTHR46953">
    <property type="entry name" value="G-PROTEIN COUPLED RECEPTOR MTH-LIKE 1-RELATED"/>
    <property type="match status" value="1"/>
</dbReference>
<dbReference type="PROSITE" id="PS50261">
    <property type="entry name" value="G_PROTEIN_RECEP_F2_4"/>
    <property type="match status" value="1"/>
</dbReference>
<dbReference type="Proteomes" id="UP000678499">
    <property type="component" value="Unassembled WGS sequence"/>
</dbReference>
<feature type="transmembrane region" description="Helical" evidence="6">
    <location>
        <begin position="405"/>
        <end position="425"/>
    </location>
</feature>
<evidence type="ECO:0000256" key="5">
    <source>
        <dbReference type="SAM" id="MobiDB-lite"/>
    </source>
</evidence>
<evidence type="ECO:0000313" key="9">
    <source>
        <dbReference type="Proteomes" id="UP000678499"/>
    </source>
</evidence>
<dbReference type="AlphaFoldDB" id="A0A7R9GGQ8"/>
<feature type="compositionally biased region" description="Polar residues" evidence="5">
    <location>
        <begin position="637"/>
        <end position="651"/>
    </location>
</feature>
<dbReference type="InterPro" id="IPR017981">
    <property type="entry name" value="GPCR_2-like_7TM"/>
</dbReference>
<keyword evidence="2 6" id="KW-0812">Transmembrane</keyword>
<reference evidence="8" key="1">
    <citation type="submission" date="2020-11" db="EMBL/GenBank/DDBJ databases">
        <authorList>
            <person name="Tran Van P."/>
        </authorList>
    </citation>
    <scope>NUCLEOTIDE SEQUENCE</scope>
</reference>
<name>A0A7R9GGQ8_9CRUS</name>
<dbReference type="InterPro" id="IPR052808">
    <property type="entry name" value="GPCR_Mth-like"/>
</dbReference>
<feature type="transmembrane region" description="Helical" evidence="6">
    <location>
        <begin position="285"/>
        <end position="307"/>
    </location>
</feature>
<evidence type="ECO:0000313" key="8">
    <source>
        <dbReference type="EMBL" id="CAD7280318.1"/>
    </source>
</evidence>
<accession>A0A7R9GGQ8</accession>
<dbReference type="OrthoDB" id="6134459at2759"/>
<dbReference type="Gene3D" id="1.20.1070.10">
    <property type="entry name" value="Rhodopsin 7-helix transmembrane proteins"/>
    <property type="match status" value="1"/>
</dbReference>
<gene>
    <name evidence="8" type="ORF">NMOB1V02_LOCUS7978</name>
</gene>
<feature type="transmembrane region" description="Helical" evidence="6">
    <location>
        <begin position="313"/>
        <end position="338"/>
    </location>
</feature>
<keyword evidence="4 6" id="KW-0472">Membrane</keyword>
<keyword evidence="9" id="KW-1185">Reference proteome</keyword>
<feature type="transmembrane region" description="Helical" evidence="6">
    <location>
        <begin position="255"/>
        <end position="278"/>
    </location>
</feature>
<dbReference type="Pfam" id="PF00002">
    <property type="entry name" value="7tm_2"/>
    <property type="match status" value="1"/>
</dbReference>
<evidence type="ECO:0000256" key="3">
    <source>
        <dbReference type="ARBA" id="ARBA00022989"/>
    </source>
</evidence>
<evidence type="ECO:0000259" key="7">
    <source>
        <dbReference type="PROSITE" id="PS50261"/>
    </source>
</evidence>
<dbReference type="GO" id="GO:0004930">
    <property type="term" value="F:G protein-coupled receptor activity"/>
    <property type="evidence" value="ECO:0007669"/>
    <property type="project" value="InterPro"/>
</dbReference>
<evidence type="ECO:0000256" key="1">
    <source>
        <dbReference type="ARBA" id="ARBA00004141"/>
    </source>
</evidence>
<evidence type="ECO:0000256" key="2">
    <source>
        <dbReference type="ARBA" id="ARBA00022692"/>
    </source>
</evidence>
<dbReference type="CDD" id="cd15039">
    <property type="entry name" value="7tmB3_Methuselah-like"/>
    <property type="match status" value="1"/>
</dbReference>
<dbReference type="InterPro" id="IPR000832">
    <property type="entry name" value="GPCR_2_secretin-like"/>
</dbReference>
<dbReference type="GO" id="GO:0016020">
    <property type="term" value="C:membrane"/>
    <property type="evidence" value="ECO:0007669"/>
    <property type="project" value="UniProtKB-SubCell"/>
</dbReference>
<feature type="transmembrane region" description="Helical" evidence="6">
    <location>
        <begin position="501"/>
        <end position="526"/>
    </location>
</feature>
<feature type="domain" description="G-protein coupled receptors family 2 profile 2" evidence="7">
    <location>
        <begin position="254"/>
        <end position="596"/>
    </location>
</feature>
<proteinExistence type="predicted"/>
<organism evidence="8">
    <name type="scientific">Notodromas monacha</name>
    <dbReference type="NCBI Taxonomy" id="399045"/>
    <lineage>
        <taxon>Eukaryota</taxon>
        <taxon>Metazoa</taxon>
        <taxon>Ecdysozoa</taxon>
        <taxon>Arthropoda</taxon>
        <taxon>Crustacea</taxon>
        <taxon>Oligostraca</taxon>
        <taxon>Ostracoda</taxon>
        <taxon>Podocopa</taxon>
        <taxon>Podocopida</taxon>
        <taxon>Cypridocopina</taxon>
        <taxon>Cypridoidea</taxon>
        <taxon>Cyprididae</taxon>
        <taxon>Notodromas</taxon>
    </lineage>
</organism>
<feature type="transmembrane region" description="Helical" evidence="6">
    <location>
        <begin position="547"/>
        <end position="567"/>
    </location>
</feature>
<evidence type="ECO:0000256" key="6">
    <source>
        <dbReference type="SAM" id="Phobius"/>
    </source>
</evidence>
<sequence>MSCMDYDPSAISLYPVTNSADGTVAPDTIPDITPSVLPTFETHCSSVNPVARQAQEFHFLETGHLYFQHPTKVVSPDDFCLESALDFENNQTLAVVIVCEPSAERQRQKLLRKFDDQCEGQVCVLKCCPAGTSLMRMPNGHNTCAALPEGMSEWTPVFHDGTDFHEVIVEESAYKVIKGFSPICPDANAGVLAQLPSLVPEEAIYMMTTGNVYSKKYSRIIPAPEYCMDKFVLNATAHDITLICFPPQEKSDPMFAVYSACLIVSSVFLLLTLVISILLPDASRLGTWTLLCYVASLLVASLTLAGLQTFATAGGGFCVVVACVLYYSFLSAFMWLNVMSFDIWYTLRYGCCDEDRRTHSGISLWEEMFYPSKPGTNFLNEPLRSNTRNLPTTRSHMTLRFLKRCAYAFGAPAGMIIILLVFQLADGLPETFLTKSIDPAKRCWFKVRKELRLSDRARGRRKSEYPEFFVNNFTIDSSVDLFRKDLVLVSWRIYRDNAILFYFYGPIALLLLANMVFFGLTMHFLISHRRKTRNLNMEESAKKRFTLFIKLFVVMGVGWITEVISWKLGPEEIWYVTDIVNALTGILVFLVFICRRKTLEDLNKLIKERCLSRGNGGVGKSRSIAFTKSQETAKTRFSTQETSLTMANSSEGKVKTMGDEPSGVGADVADANFNGRRLSGSLRGDDADE</sequence>
<feature type="region of interest" description="Disordered" evidence="5">
    <location>
        <begin position="637"/>
        <end position="689"/>
    </location>
</feature>
<dbReference type="GO" id="GO:0007166">
    <property type="term" value="P:cell surface receptor signaling pathway"/>
    <property type="evidence" value="ECO:0007669"/>
    <property type="project" value="InterPro"/>
</dbReference>
<feature type="transmembrane region" description="Helical" evidence="6">
    <location>
        <begin position="573"/>
        <end position="594"/>
    </location>
</feature>
<dbReference type="EMBL" id="OA884117">
    <property type="protein sequence ID" value="CAD7280318.1"/>
    <property type="molecule type" value="Genomic_DNA"/>
</dbReference>